<accession>A0A930DYK1</accession>
<evidence type="ECO:0000313" key="1">
    <source>
        <dbReference type="EMBL" id="MBF1306221.1"/>
    </source>
</evidence>
<comment type="caution">
    <text evidence="1">The sequence shown here is derived from an EMBL/GenBank/DDBJ whole genome shotgun (WGS) entry which is preliminary data.</text>
</comment>
<evidence type="ECO:0000313" key="2">
    <source>
        <dbReference type="Proteomes" id="UP000758611"/>
    </source>
</evidence>
<dbReference type="Proteomes" id="UP000758611">
    <property type="component" value="Unassembled WGS sequence"/>
</dbReference>
<dbReference type="RefSeq" id="WP_278476640.1">
    <property type="nucleotide sequence ID" value="NZ_JABZRE010000001.1"/>
</dbReference>
<gene>
    <name evidence="1" type="ORF">HXM94_00265</name>
</gene>
<organism evidence="1 2">
    <name type="scientific">Parvimonas micra</name>
    <dbReference type="NCBI Taxonomy" id="33033"/>
    <lineage>
        <taxon>Bacteria</taxon>
        <taxon>Bacillati</taxon>
        <taxon>Bacillota</taxon>
        <taxon>Tissierellia</taxon>
        <taxon>Tissierellales</taxon>
        <taxon>Peptoniphilaceae</taxon>
        <taxon>Parvimonas</taxon>
    </lineage>
</organism>
<dbReference type="EMBL" id="JABZRE010000001">
    <property type="protein sequence ID" value="MBF1306221.1"/>
    <property type="molecule type" value="Genomic_DNA"/>
</dbReference>
<proteinExistence type="predicted"/>
<protein>
    <submittedName>
        <fullName evidence="1">Uncharacterized protein</fullName>
    </submittedName>
</protein>
<name>A0A930DYK1_9FIRM</name>
<dbReference type="AlphaFoldDB" id="A0A930DYK1"/>
<reference evidence="1" key="1">
    <citation type="submission" date="2020-04" db="EMBL/GenBank/DDBJ databases">
        <title>Deep metagenomics examines the oral microbiome during advanced dental caries in children, revealing novel taxa and co-occurrences with host molecules.</title>
        <authorList>
            <person name="Baker J.L."/>
            <person name="Morton J.T."/>
            <person name="Dinis M."/>
            <person name="Alvarez R."/>
            <person name="Tran N.C."/>
            <person name="Knight R."/>
            <person name="Edlund A."/>
        </authorList>
    </citation>
    <scope>NUCLEOTIDE SEQUENCE</scope>
    <source>
        <strain evidence="1">JCVI_23_bin.11</strain>
    </source>
</reference>
<sequence length="455" mass="52622">MITKQIKENPLKKDFDKVVKLIESQKMTELAYKKTTEILNEGIKHDFIAFFWSRSNNELKCVFSNGYKTKLSYGAMSEIGDYIPVFSLTSANLKTLKSLFSVLNSYNEKSIKSLLSEKIGKTFGQINLIMINSCTYNNSEKMLDYIGTEFTIPLDFYSKSLIYDLFTNSYFRGGSSEQFLIIDAETFELADQLKVIESYVFEVYADMILDRDGSIDALPLDKVIGFLTKNYKSINYRYDELNAIFGDDFEVNLTNIVMEDLKTFVKKSSGLIYNKSQEEFSQVSKLESDFYSLISIFEKSKNTKMKKIFLETFKELEQKPISWWSIFYPSSPLIKDFIKSIFNEENAPILNWSVHSFDLSSLSSLSDLDFVNGLVIYLFGRNGIPYFVSSKISTYGSRRFCSKEKLDFSSFNSTLYTTKKQNKIIDFYLENYTLSEDVKDTLLTVKSFPLAPWDR</sequence>